<dbReference type="SUPFAM" id="SSF54171">
    <property type="entry name" value="DNA-binding domain"/>
    <property type="match status" value="1"/>
</dbReference>
<protein>
    <recommendedName>
        <fullName evidence="12">C2H2-type domain-containing protein</fullName>
    </recommendedName>
</protein>
<dbReference type="Proteomes" id="UP000289738">
    <property type="component" value="Chromosome A10"/>
</dbReference>
<name>A0A445BAM4_ARAHY</name>
<dbReference type="GO" id="GO:0003677">
    <property type="term" value="F:DNA binding"/>
    <property type="evidence" value="ECO:0007669"/>
    <property type="project" value="UniProtKB-KW"/>
</dbReference>
<evidence type="ECO:0000259" key="9">
    <source>
        <dbReference type="PROSITE" id="PS50982"/>
    </source>
</evidence>
<comment type="caution">
    <text evidence="10">The sequence shown here is derived from an EMBL/GenBank/DDBJ whole genome shotgun (WGS) entry which is preliminary data.</text>
</comment>
<keyword evidence="5" id="KW-0539">Nucleus</keyword>
<keyword evidence="6" id="KW-0479">Metal-binding</keyword>
<dbReference type="SMART" id="SM00355">
    <property type="entry name" value="ZnF_C2H2"/>
    <property type="match status" value="2"/>
</dbReference>
<sequence>MATATAATSQLPAPPAQQQFLNLESLARIDTTTLSQSELHALSLSSLSAFDLHSTRRHIVTPKIDPSLFNESAGSRRQTYSRPRRPESSPTGRRRRVAGLLPAAKLPSLPSDDLGNAENRVIIDYLKQYIREDPKFDQVEFAPPSSASALVAYHGGGAGEGRGELAMVKFGERKRKRGRKPKVKVNLEESYSGMEIVNKNGVVINLMDLAKAEDPFAEELRRRTDGLQGEEELLGFLRDLEGQWGSRRRKRRIVDAANFGDALPLGWKLILGLKRKDGRAWIYCRRYISPSGQQFMSCREVASYLQSLIGHSDAPLQIGHRSENFPQEQRAITEHSAGVAHEDQREWQIVVANSDVPSFSVSNERGMELALLGLENLADVEIHDLFECHKCNVTFDEKDSYLQHLLSFHQRTTRRYRLGSSLGDGVIIKDGKFECQFCHKVFSERRRYSSHVGIHVRSNVRQAEDSSGLENVQRTDKSPVREDMLLSRLSRMDALIEIAQSSIMEDCDMEPASKVAACSLDQDINFESEQQMEDSLNGTNVVQVLNQQDSPELHMDVEEEETDDDSQVIDAKMVTCLDHTGLLCVNEKNGNPSVEVFDKSGIDMGGASQGPLLNLSCKDKISDSGENENFCCSNIKEKFKFNEDNNNKNELEIGSDGCKDVPLRTNVQELLMPASEENVIDSRVSKSPISQMQPLYSSPAFSSYKVGKQSCTEDHEYKNVKRFQELDEVSTTKHDATSVQDSFSLPDVQTDTINKTVMETTYPSSVQVESQEVMQLTTVCVWCGIEFNHDALNSEIQPDSVGFMCPACKAKISGQINVLDS</sequence>
<evidence type="ECO:0000313" key="10">
    <source>
        <dbReference type="EMBL" id="RYR35699.1"/>
    </source>
</evidence>
<dbReference type="GO" id="GO:0008270">
    <property type="term" value="F:zinc ion binding"/>
    <property type="evidence" value="ECO:0007669"/>
    <property type="project" value="UniProtKB-KW"/>
</dbReference>
<organism evidence="10 11">
    <name type="scientific">Arachis hypogaea</name>
    <name type="common">Peanut</name>
    <dbReference type="NCBI Taxonomy" id="3818"/>
    <lineage>
        <taxon>Eukaryota</taxon>
        <taxon>Viridiplantae</taxon>
        <taxon>Streptophyta</taxon>
        <taxon>Embryophyta</taxon>
        <taxon>Tracheophyta</taxon>
        <taxon>Spermatophyta</taxon>
        <taxon>Magnoliopsida</taxon>
        <taxon>eudicotyledons</taxon>
        <taxon>Gunneridae</taxon>
        <taxon>Pentapetalae</taxon>
        <taxon>rosids</taxon>
        <taxon>fabids</taxon>
        <taxon>Fabales</taxon>
        <taxon>Fabaceae</taxon>
        <taxon>Papilionoideae</taxon>
        <taxon>50 kb inversion clade</taxon>
        <taxon>dalbergioids sensu lato</taxon>
        <taxon>Dalbergieae</taxon>
        <taxon>Pterocarpus clade</taxon>
        <taxon>Arachis</taxon>
    </lineage>
</organism>
<dbReference type="Gene3D" id="3.30.160.60">
    <property type="entry name" value="Classic Zinc Finger"/>
    <property type="match status" value="1"/>
</dbReference>
<dbReference type="InterPro" id="IPR001739">
    <property type="entry name" value="Methyl_CpG_DNA-bd"/>
</dbReference>
<feature type="region of interest" description="Disordered" evidence="7">
    <location>
        <begin position="63"/>
        <end position="101"/>
    </location>
</feature>
<feature type="domain" description="C2H2-type" evidence="8">
    <location>
        <begin position="386"/>
        <end position="414"/>
    </location>
</feature>
<evidence type="ECO:0000256" key="4">
    <source>
        <dbReference type="ARBA" id="ARBA00023163"/>
    </source>
</evidence>
<evidence type="ECO:0000256" key="2">
    <source>
        <dbReference type="ARBA" id="ARBA00023015"/>
    </source>
</evidence>
<dbReference type="PANTHER" id="PTHR37701">
    <property type="entry name" value="METHYL-CPG-BINDING DOMAIN-CONTAINING PROTEIN 8"/>
    <property type="match status" value="1"/>
</dbReference>
<dbReference type="Gramene" id="arahy.Tifrunner.gnm2.ann2.Ah10g060000.1">
    <property type="protein sequence ID" value="arahy.Tifrunner.gnm2.ann2.Ah10g060000.1-CDS"/>
    <property type="gene ID" value="arahy.Tifrunner.gnm2.ann2.Ah10g060000"/>
</dbReference>
<keyword evidence="2" id="KW-0805">Transcription regulation</keyword>
<evidence type="ECO:0000256" key="6">
    <source>
        <dbReference type="PROSITE-ProRule" id="PRU00042"/>
    </source>
</evidence>
<evidence type="ECO:0000256" key="5">
    <source>
        <dbReference type="ARBA" id="ARBA00023242"/>
    </source>
</evidence>
<feature type="compositionally biased region" description="Polar residues" evidence="7">
    <location>
        <begin position="69"/>
        <end position="81"/>
    </location>
</feature>
<evidence type="ECO:0000259" key="8">
    <source>
        <dbReference type="PROSITE" id="PS50157"/>
    </source>
</evidence>
<evidence type="ECO:0000256" key="3">
    <source>
        <dbReference type="ARBA" id="ARBA00023125"/>
    </source>
</evidence>
<dbReference type="EMBL" id="SDMP01000010">
    <property type="protein sequence ID" value="RYR35699.1"/>
    <property type="molecule type" value="Genomic_DNA"/>
</dbReference>
<dbReference type="STRING" id="3818.A0A445BAM4"/>
<gene>
    <name evidence="10" type="ORF">Ahy_A10g050824</name>
</gene>
<evidence type="ECO:0000256" key="1">
    <source>
        <dbReference type="ARBA" id="ARBA00004123"/>
    </source>
</evidence>
<keyword evidence="6" id="KW-0862">Zinc</keyword>
<evidence type="ECO:0000313" key="11">
    <source>
        <dbReference type="Proteomes" id="UP000289738"/>
    </source>
</evidence>
<evidence type="ECO:0008006" key="12">
    <source>
        <dbReference type="Google" id="ProtNLM"/>
    </source>
</evidence>
<dbReference type="Gene3D" id="3.30.890.10">
    <property type="entry name" value="Methyl-cpg-binding Protein 2, Chain A"/>
    <property type="match status" value="1"/>
</dbReference>
<evidence type="ECO:0000256" key="7">
    <source>
        <dbReference type="SAM" id="MobiDB-lite"/>
    </source>
</evidence>
<dbReference type="InterPro" id="IPR013087">
    <property type="entry name" value="Znf_C2H2_type"/>
</dbReference>
<keyword evidence="11" id="KW-1185">Reference proteome</keyword>
<dbReference type="InterPro" id="IPR016177">
    <property type="entry name" value="DNA-bd_dom_sf"/>
</dbReference>
<dbReference type="AlphaFoldDB" id="A0A445BAM4"/>
<feature type="domain" description="MBD" evidence="9">
    <location>
        <begin position="253"/>
        <end position="330"/>
    </location>
</feature>
<dbReference type="OrthoDB" id="1893318at2759"/>
<dbReference type="PANTHER" id="PTHR37701:SF19">
    <property type="entry name" value="METHYL-CPG-BINDING DOMAIN PROTEIN"/>
    <property type="match status" value="1"/>
</dbReference>
<feature type="domain" description="C2H2-type" evidence="8">
    <location>
        <begin position="433"/>
        <end position="460"/>
    </location>
</feature>
<keyword evidence="3" id="KW-0238">DNA-binding</keyword>
<proteinExistence type="predicted"/>
<reference evidence="10 11" key="1">
    <citation type="submission" date="2019-01" db="EMBL/GenBank/DDBJ databases">
        <title>Sequencing of cultivated peanut Arachis hypogaea provides insights into genome evolution and oil improvement.</title>
        <authorList>
            <person name="Chen X."/>
        </authorList>
    </citation>
    <scope>NUCLEOTIDE SEQUENCE [LARGE SCALE GENOMIC DNA]</scope>
    <source>
        <strain evidence="11">cv. Fuhuasheng</strain>
        <strain evidence="10">GDAAS-fuhuasheng2018</strain>
        <tissue evidence="10">Leaves</tissue>
    </source>
</reference>
<accession>A0A445BAM4</accession>
<dbReference type="PROSITE" id="PS00028">
    <property type="entry name" value="ZINC_FINGER_C2H2_1"/>
    <property type="match status" value="2"/>
</dbReference>
<dbReference type="InterPro" id="IPR037472">
    <property type="entry name" value="MBD8"/>
</dbReference>
<comment type="subcellular location">
    <subcellularLocation>
        <location evidence="1">Nucleus</location>
    </subcellularLocation>
</comment>
<keyword evidence="6" id="KW-0863">Zinc-finger</keyword>
<keyword evidence="4" id="KW-0804">Transcription</keyword>
<dbReference type="PROSITE" id="PS50157">
    <property type="entry name" value="ZINC_FINGER_C2H2_2"/>
    <property type="match status" value="2"/>
</dbReference>
<dbReference type="EMBL" id="SDMP01000010">
    <property type="protein sequence ID" value="RYR35700.1"/>
    <property type="molecule type" value="Genomic_DNA"/>
</dbReference>
<dbReference type="PROSITE" id="PS50982">
    <property type="entry name" value="MBD"/>
    <property type="match status" value="1"/>
</dbReference>
<dbReference type="GO" id="GO:0005634">
    <property type="term" value="C:nucleus"/>
    <property type="evidence" value="ECO:0007669"/>
    <property type="project" value="UniProtKB-SubCell"/>
</dbReference>